<dbReference type="OrthoDB" id="3228777at2759"/>
<feature type="region of interest" description="Disordered" evidence="1">
    <location>
        <begin position="573"/>
        <end position="614"/>
    </location>
</feature>
<feature type="compositionally biased region" description="Polar residues" evidence="1">
    <location>
        <begin position="863"/>
        <end position="873"/>
    </location>
</feature>
<evidence type="ECO:0000256" key="1">
    <source>
        <dbReference type="SAM" id="MobiDB-lite"/>
    </source>
</evidence>
<feature type="compositionally biased region" description="Polar residues" evidence="1">
    <location>
        <begin position="289"/>
        <end position="304"/>
    </location>
</feature>
<keyword evidence="3" id="KW-1185">Reference proteome</keyword>
<proteinExistence type="predicted"/>
<feature type="compositionally biased region" description="Acidic residues" evidence="1">
    <location>
        <begin position="50"/>
        <end position="59"/>
    </location>
</feature>
<dbReference type="AlphaFoldDB" id="A0A8H5BVP9"/>
<dbReference type="Proteomes" id="UP000541558">
    <property type="component" value="Unassembled WGS sequence"/>
</dbReference>
<feature type="compositionally biased region" description="Polar residues" evidence="1">
    <location>
        <begin position="161"/>
        <end position="176"/>
    </location>
</feature>
<feature type="region of interest" description="Disordered" evidence="1">
    <location>
        <begin position="895"/>
        <end position="983"/>
    </location>
</feature>
<protein>
    <submittedName>
        <fullName evidence="2">Uncharacterized protein</fullName>
    </submittedName>
</protein>
<evidence type="ECO:0000313" key="3">
    <source>
        <dbReference type="Proteomes" id="UP000541558"/>
    </source>
</evidence>
<feature type="compositionally biased region" description="Basic and acidic residues" evidence="1">
    <location>
        <begin position="208"/>
        <end position="217"/>
    </location>
</feature>
<feature type="compositionally biased region" description="Basic and acidic residues" evidence="1">
    <location>
        <begin position="1010"/>
        <end position="1019"/>
    </location>
</feature>
<evidence type="ECO:0000313" key="2">
    <source>
        <dbReference type="EMBL" id="KAF5330183.1"/>
    </source>
</evidence>
<feature type="compositionally biased region" description="Low complexity" evidence="1">
    <location>
        <begin position="221"/>
        <end position="234"/>
    </location>
</feature>
<feature type="compositionally biased region" description="Basic and acidic residues" evidence="1">
    <location>
        <begin position="33"/>
        <end position="47"/>
    </location>
</feature>
<comment type="caution">
    <text evidence="2">The sequence shown here is derived from an EMBL/GenBank/DDBJ whole genome shotgun (WGS) entry which is preliminary data.</text>
</comment>
<name>A0A8H5BVP9_9AGAR</name>
<feature type="region of interest" description="Disordered" evidence="1">
    <location>
        <begin position="451"/>
        <end position="475"/>
    </location>
</feature>
<feature type="compositionally biased region" description="Polar residues" evidence="1">
    <location>
        <begin position="509"/>
        <end position="521"/>
    </location>
</feature>
<feature type="compositionally biased region" description="Low complexity" evidence="1">
    <location>
        <begin position="1021"/>
        <end position="1035"/>
    </location>
</feature>
<reference evidence="2 3" key="1">
    <citation type="journal article" date="2020" name="ISME J.">
        <title>Uncovering the hidden diversity of litter-decomposition mechanisms in mushroom-forming fungi.</title>
        <authorList>
            <person name="Floudas D."/>
            <person name="Bentzer J."/>
            <person name="Ahren D."/>
            <person name="Johansson T."/>
            <person name="Persson P."/>
            <person name="Tunlid A."/>
        </authorList>
    </citation>
    <scope>NUCLEOTIDE SEQUENCE [LARGE SCALE GENOMIC DNA]</scope>
    <source>
        <strain evidence="2 3">CBS 175.51</strain>
    </source>
</reference>
<dbReference type="EMBL" id="JAACJK010000116">
    <property type="protein sequence ID" value="KAF5330183.1"/>
    <property type="molecule type" value="Genomic_DNA"/>
</dbReference>
<accession>A0A8H5BVP9</accession>
<feature type="region of interest" description="Disordered" evidence="1">
    <location>
        <begin position="1010"/>
        <end position="1102"/>
    </location>
</feature>
<feature type="region of interest" description="Disordered" evidence="1">
    <location>
        <begin position="1145"/>
        <end position="1189"/>
    </location>
</feature>
<feature type="compositionally biased region" description="Acidic residues" evidence="1">
    <location>
        <begin position="1060"/>
        <end position="1073"/>
    </location>
</feature>
<feature type="region of interest" description="Disordered" evidence="1">
    <location>
        <begin position="837"/>
        <end position="881"/>
    </location>
</feature>
<sequence>MGLGLGLKRSQTQKRGSDDDDQWYIPYTGPYEPPRETGRRNKARDSWGDPIDDEEDEFDAMLGDKELQKKFPGGYSEYSALDNVKRSMESSRRDTRDRSSSFASGRSHSSGVDPTRGGPIPLPRSKLQSGPRPPAPSYLNTNTSGGVGESPAPHITMKEGGNSSRLSLGSIFSFTSSHKKGAATPKYPADKTTRNPSLRSPRPPKLKATKEAAKVKLELGPPSSSSSESQSSSPRKALSNTAGIPETQKVDDDDYYNTYYSTLLKGPVPEVSPHNPSFGVNPRAVPRPSSGSTVSRQETFSSHSIHPYAYTFPKKEPEPPRTAPLSARDPPQLTIIPPPKESTVKPPPPTSGLGMKQVKNASSTPNLRASARYDSPRWLSAQTWCDAILFPRPRLKIKEVPLESQPLLSPPITPLVDTYRDKKAAPTAAFQSRVLAHSHSLIDLSVQNRDRRRVPEYAGPSKPRAKHEKAPRPRSFAQDDMSMIHPVLSLERVLEEGQELESERKQWQRQAAASLGNTRARTLSRTRAKSLTQKGRVQAGGHRVHDSFDYLAARACLGSQNLTPVLPARSHTTSFTDTTGLPSYGQSSHAHSNSTSKSKSSQNHSRGHSRNESWGKSVLKQIKGAPHNAAAAPADDMLAGSEGTLRRDDAKIQQPYHNLTLSPLDNSAQQEATRISPTPSGLSSDVQMGIAISTPPLVGDVLDREYIRMPTHPYAQAGASHVPRETEVAATNGQLHHALAPPPISTTERPTMSSHPYALALEPDDSVGFVAHARSDAKVSPQSKMWAQLSPGVVREVLPSDFRYSPFFNNHDSTFPADRSSIVGIGEALTYASYRDSRDSGLGTSETHIVQPARATPLGLQKYTPQPRASNDGQRSHREPVQYDASQPIYAHHRGRSADLSVSTTFPSPRVPFMADRLPPRADLAPVSPSPIGTSGSPSPRLSPHSLGSPNDLDSFHDLFYKPTAPSTPMEKEDHPMSSSSGPLLTSEIALRSRRTGSGLTSLARQLSEEYEHMERERTNSQYSYSSSSGRAASGHVRRPTNSSLKFVFEEMPRSASPMAEEEEEGEEVDPDATEAFKPAFRVPEDVHSNASSIVERPVEDEDDTAMFRVGVVESVSTPPAETAARRRSYTGFLSEDPEHFHFRPQQQDLAPPSSTSDKHHSTLLSPATDMTRSSYMTTSTSGSRMSNLSDFPVPPRDGPMPPGHMSFLSSFHDTTLNHRELETVRDSPHPMHPHDRRFTFGFDQDAADVADELSNQDH</sequence>
<organism evidence="2 3">
    <name type="scientific">Ephemerocybe angulata</name>
    <dbReference type="NCBI Taxonomy" id="980116"/>
    <lineage>
        <taxon>Eukaryota</taxon>
        <taxon>Fungi</taxon>
        <taxon>Dikarya</taxon>
        <taxon>Basidiomycota</taxon>
        <taxon>Agaricomycotina</taxon>
        <taxon>Agaricomycetes</taxon>
        <taxon>Agaricomycetidae</taxon>
        <taxon>Agaricales</taxon>
        <taxon>Agaricineae</taxon>
        <taxon>Psathyrellaceae</taxon>
        <taxon>Ephemerocybe</taxon>
    </lineage>
</organism>
<gene>
    <name evidence="2" type="ORF">D9611_010574</name>
</gene>
<feature type="compositionally biased region" description="Low complexity" evidence="1">
    <location>
        <begin position="1169"/>
        <end position="1187"/>
    </location>
</feature>
<feature type="region of interest" description="Disordered" evidence="1">
    <location>
        <begin position="1"/>
        <end position="367"/>
    </location>
</feature>
<feature type="compositionally biased region" description="Polar residues" evidence="1">
    <location>
        <begin position="1145"/>
        <end position="1156"/>
    </location>
</feature>
<feature type="compositionally biased region" description="Low complexity" evidence="1">
    <location>
        <begin position="586"/>
        <end position="604"/>
    </location>
</feature>
<feature type="compositionally biased region" description="Low complexity" evidence="1">
    <location>
        <begin position="926"/>
        <end position="940"/>
    </location>
</feature>
<feature type="compositionally biased region" description="Polar residues" evidence="1">
    <location>
        <begin position="573"/>
        <end position="585"/>
    </location>
</feature>
<feature type="region of interest" description="Disordered" evidence="1">
    <location>
        <begin position="509"/>
        <end position="541"/>
    </location>
</feature>
<feature type="compositionally biased region" description="Pro residues" evidence="1">
    <location>
        <begin position="336"/>
        <end position="350"/>
    </location>
</feature>
<feature type="compositionally biased region" description="Low complexity" evidence="1">
    <location>
        <begin position="100"/>
        <end position="110"/>
    </location>
</feature>
<feature type="compositionally biased region" description="Basic and acidic residues" evidence="1">
    <location>
        <begin position="83"/>
        <end position="99"/>
    </location>
</feature>